<protein>
    <submittedName>
        <fullName evidence="1">Uncharacterized protein</fullName>
    </submittedName>
</protein>
<comment type="caution">
    <text evidence="1">The sequence shown here is derived from an EMBL/GenBank/DDBJ whole genome shotgun (WGS) entry which is preliminary data.</text>
</comment>
<organism evidence="1 2">
    <name type="scientific">Pyramidobacter piscolens W5455</name>
    <dbReference type="NCBI Taxonomy" id="352165"/>
    <lineage>
        <taxon>Bacteria</taxon>
        <taxon>Thermotogati</taxon>
        <taxon>Synergistota</taxon>
        <taxon>Synergistia</taxon>
        <taxon>Synergistales</taxon>
        <taxon>Dethiosulfovibrionaceae</taxon>
        <taxon>Pyramidobacter</taxon>
    </lineage>
</organism>
<evidence type="ECO:0000313" key="2">
    <source>
        <dbReference type="Proteomes" id="UP000006462"/>
    </source>
</evidence>
<dbReference type="Proteomes" id="UP000006462">
    <property type="component" value="Unassembled WGS sequence"/>
</dbReference>
<keyword evidence="2" id="KW-1185">Reference proteome</keyword>
<reference evidence="1 2" key="1">
    <citation type="submission" date="2009-12" db="EMBL/GenBank/DDBJ databases">
        <authorList>
            <person name="Shrivastava S."/>
            <person name="Madupu R."/>
            <person name="Durkin A.S."/>
            <person name="Torralba M."/>
            <person name="Methe B."/>
            <person name="Sutton G.G."/>
            <person name="Strausberg R.L."/>
            <person name="Nelson K.E."/>
        </authorList>
    </citation>
    <scope>NUCLEOTIDE SEQUENCE [LARGE SCALE GENOMIC DNA]</scope>
    <source>
        <strain evidence="1 2">W5455</strain>
    </source>
</reference>
<dbReference type="EMBL" id="ADFP01000134">
    <property type="protein sequence ID" value="EFB89480.1"/>
    <property type="molecule type" value="Genomic_DNA"/>
</dbReference>
<accession>A0ABM9ZRQ7</accession>
<gene>
    <name evidence="1" type="ORF">HMPREF7215_1306</name>
</gene>
<proteinExistence type="predicted"/>
<sequence length="43" mass="5012">MNFPLYRAEFTAPGQPRAFFASILSLMPRSPKRRPFDSVRKRA</sequence>
<evidence type="ECO:0000313" key="1">
    <source>
        <dbReference type="EMBL" id="EFB89480.1"/>
    </source>
</evidence>
<name>A0ABM9ZRQ7_9BACT</name>